<accession>A0AAW3ZQC4</accession>
<keyword evidence="2" id="KW-1185">Reference proteome</keyword>
<dbReference type="EMBL" id="JACYTR010000126">
    <property type="protein sequence ID" value="MBD8528316.1"/>
    <property type="molecule type" value="Genomic_DNA"/>
</dbReference>
<dbReference type="AlphaFoldDB" id="A0AAW3ZQC4"/>
<dbReference type="Proteomes" id="UP000613768">
    <property type="component" value="Unassembled WGS sequence"/>
</dbReference>
<proteinExistence type="predicted"/>
<reference evidence="1 2" key="1">
    <citation type="submission" date="2020-09" db="EMBL/GenBank/DDBJ databases">
        <title>Pseudoxanthomonas sp. CAU 1598 isolated from sand of Yaerae Beach.</title>
        <authorList>
            <person name="Kim W."/>
        </authorList>
    </citation>
    <scope>NUCLEOTIDE SEQUENCE [LARGE SCALE GENOMIC DNA]</scope>
    <source>
        <strain evidence="1 2">CAU 1598</strain>
    </source>
</reference>
<organism evidence="1 2">
    <name type="scientific">Pseudomarimonas arenosa</name>
    <dbReference type="NCBI Taxonomy" id="2774145"/>
    <lineage>
        <taxon>Bacteria</taxon>
        <taxon>Pseudomonadati</taxon>
        <taxon>Pseudomonadota</taxon>
        <taxon>Gammaproteobacteria</taxon>
        <taxon>Lysobacterales</taxon>
        <taxon>Lysobacteraceae</taxon>
        <taxon>Pseudomarimonas</taxon>
    </lineage>
</organism>
<gene>
    <name evidence="1" type="ORF">IFO71_21430</name>
</gene>
<protein>
    <submittedName>
        <fullName evidence="1">Uncharacterized protein</fullName>
    </submittedName>
</protein>
<comment type="caution">
    <text evidence="1">The sequence shown here is derived from an EMBL/GenBank/DDBJ whole genome shotgun (WGS) entry which is preliminary data.</text>
</comment>
<name>A0AAW3ZQC4_9GAMM</name>
<evidence type="ECO:0000313" key="1">
    <source>
        <dbReference type="EMBL" id="MBD8528316.1"/>
    </source>
</evidence>
<evidence type="ECO:0000313" key="2">
    <source>
        <dbReference type="Proteomes" id="UP000613768"/>
    </source>
</evidence>
<dbReference type="RefSeq" id="WP_192031731.1">
    <property type="nucleotide sequence ID" value="NZ_JACYTR010000126.1"/>
</dbReference>
<sequence>MESVTGLRGMRSPDQALTLIDFLDQLQTTLWNHYGDAIQRDLRAPAHTDHNTQDFDDSPSL</sequence>